<dbReference type="GeneID" id="25986904"/>
<organism evidence="2 3">
    <name type="scientific">Trichosporon asahii var. asahii (strain ATCC 90039 / CBS 2479 / JCM 2466 / KCTC 7840 / NBRC 103889/ NCYC 2677 / UAMH 7654)</name>
    <name type="common">Yeast</name>
    <dbReference type="NCBI Taxonomy" id="1186058"/>
    <lineage>
        <taxon>Eukaryota</taxon>
        <taxon>Fungi</taxon>
        <taxon>Dikarya</taxon>
        <taxon>Basidiomycota</taxon>
        <taxon>Agaricomycotina</taxon>
        <taxon>Tremellomycetes</taxon>
        <taxon>Trichosporonales</taxon>
        <taxon>Trichosporonaceae</taxon>
        <taxon>Trichosporon</taxon>
    </lineage>
</organism>
<dbReference type="VEuPathDB" id="FungiDB:A1Q1_03391"/>
<protein>
    <submittedName>
        <fullName evidence="2">Uncharacterized protein</fullName>
    </submittedName>
</protein>
<dbReference type="KEGG" id="tasa:A1Q1_03391"/>
<gene>
    <name evidence="2" type="ORF">A1Q1_03391</name>
</gene>
<evidence type="ECO:0000313" key="3">
    <source>
        <dbReference type="Proteomes" id="UP000002748"/>
    </source>
</evidence>
<evidence type="ECO:0000313" key="2">
    <source>
        <dbReference type="EMBL" id="EJT52589.1"/>
    </source>
</evidence>
<feature type="region of interest" description="Disordered" evidence="1">
    <location>
        <begin position="29"/>
        <end position="118"/>
    </location>
</feature>
<evidence type="ECO:0000256" key="1">
    <source>
        <dbReference type="SAM" id="MobiDB-lite"/>
    </source>
</evidence>
<dbReference type="RefSeq" id="XP_014183728.1">
    <property type="nucleotide sequence ID" value="XM_014328253.1"/>
</dbReference>
<sequence length="394" mass="43628">MHAALATRRLGFTSRSSDEELQKRIWAYAESPGQFPIDDAPTTPFPHRRSIPHGPSVPFPDRRSVPFERQSLLDPASNHSSSGQYERESEQDEQSPEPASSPVFSLTAPNTTPPSHAAVPTAHTQVHLLDFASDASVDKLRRGRVLPLHLSPAARHILLIRTERTFDLFPECGVLLTLDPPEPSRPETELVIAIESVQDWEEADEALQAEFPALFHPDCAERYEAGGVYGGIVEEGVQGTDMRASPARATFAAGLTAQAKRRSVQLVTHEDDDVYLLPTPGPGFVNWLLAGLADALELHPGLHVSFANVQSWDSRWVRPHWAGAIVEDLLGMSAEEAAEGGPMRIHLHSGIKQAGRSQHAWDKEKMRRVREDRVGYLDEEGWERVKREMGAGRL</sequence>
<dbReference type="Proteomes" id="UP000002748">
    <property type="component" value="Unassembled WGS sequence"/>
</dbReference>
<accession>J6F6B3</accession>
<reference evidence="2 3" key="1">
    <citation type="journal article" date="2012" name="Eukaryot. Cell">
        <title>Draft genome sequence of CBS 2479, the standard type strain of Trichosporon asahii.</title>
        <authorList>
            <person name="Yang R.Y."/>
            <person name="Li H.T."/>
            <person name="Zhu H."/>
            <person name="Zhou G.P."/>
            <person name="Wang M."/>
            <person name="Wang L."/>
        </authorList>
    </citation>
    <scope>NUCLEOTIDE SEQUENCE [LARGE SCALE GENOMIC DNA]</scope>
    <source>
        <strain evidence="3">ATCC 90039 / CBS 2479 / JCM 2466 / KCTC 7840 / NCYC 2677 / UAMH 7654</strain>
    </source>
</reference>
<proteinExistence type="predicted"/>
<dbReference type="HOGENOM" id="CLU_700549_0_0_1"/>
<dbReference type="EMBL" id="ALBS01000022">
    <property type="protein sequence ID" value="EJT52589.1"/>
    <property type="molecule type" value="Genomic_DNA"/>
</dbReference>
<feature type="compositionally biased region" description="Polar residues" evidence="1">
    <location>
        <begin position="102"/>
        <end position="114"/>
    </location>
</feature>
<name>J6F6B3_TRIAS</name>
<comment type="caution">
    <text evidence="2">The sequence shown here is derived from an EMBL/GenBank/DDBJ whole genome shotgun (WGS) entry which is preliminary data.</text>
</comment>
<dbReference type="AlphaFoldDB" id="J6F6B3"/>